<dbReference type="InterPro" id="IPR002937">
    <property type="entry name" value="Amino_oxidase"/>
</dbReference>
<reference evidence="3 4" key="1">
    <citation type="submission" date="2024-09" db="EMBL/GenBank/DDBJ databases">
        <title>Rethinking Asexuality: The Enigmatic Case of Functional Sexual Genes in Lepraria (Stereocaulaceae).</title>
        <authorList>
            <person name="Doellman M."/>
            <person name="Sun Y."/>
            <person name="Barcenas-Pena A."/>
            <person name="Lumbsch H.T."/>
            <person name="Grewe F."/>
        </authorList>
    </citation>
    <scope>NUCLEOTIDE SEQUENCE [LARGE SCALE GENOMIC DNA]</scope>
    <source>
        <strain evidence="3 4">Mercado 3170</strain>
    </source>
</reference>
<dbReference type="PANTHER" id="PTHR10742">
    <property type="entry name" value="FLAVIN MONOAMINE OXIDASE"/>
    <property type="match status" value="1"/>
</dbReference>
<keyword evidence="4" id="KW-1185">Reference proteome</keyword>
<keyword evidence="1" id="KW-0732">Signal</keyword>
<protein>
    <recommendedName>
        <fullName evidence="2">Amine oxidase domain-containing protein</fullName>
    </recommendedName>
</protein>
<dbReference type="Gene3D" id="3.90.660.10">
    <property type="match status" value="1"/>
</dbReference>
<dbReference type="Proteomes" id="UP001590950">
    <property type="component" value="Unassembled WGS sequence"/>
</dbReference>
<dbReference type="Gene3D" id="1.20.1440.240">
    <property type="match status" value="1"/>
</dbReference>
<dbReference type="InterPro" id="IPR036188">
    <property type="entry name" value="FAD/NAD-bd_sf"/>
</dbReference>
<dbReference type="SUPFAM" id="SSF54373">
    <property type="entry name" value="FAD-linked reductases, C-terminal domain"/>
    <property type="match status" value="1"/>
</dbReference>
<feature type="signal peptide" evidence="1">
    <location>
        <begin position="1"/>
        <end position="21"/>
    </location>
</feature>
<dbReference type="SUPFAM" id="SSF51905">
    <property type="entry name" value="FAD/NAD(P)-binding domain"/>
    <property type="match status" value="1"/>
</dbReference>
<dbReference type="InterPro" id="IPR050281">
    <property type="entry name" value="Flavin_monoamine_oxidase"/>
</dbReference>
<sequence>MRNLYCIWLLGLINSFTITNAADLPLKISVKLPLDSPSANVHISSADESFYPLTVSYGGCGSSIGSQHEAYHTISTVAQRHHDRLIWILPEDIPTNGCLSAWSTRHELVGHSEPLKVNKYSKTWMKKRELDQGARLSKRASIPMTNVSGIDAQGPWFDGVEVLKEKEIGSVSVAEAKAKKIAIVGAGMAGLMTWLCLNMSGFHNLEIIEAGQRLGGRVHTAYLEGGPFDYQYQEMGPMRFPESIQYAGTNETLQVNDMKLTFQLAEVMNKLNEGQSNFTVNFIPWYQTSPNGLQYLHGIKKPNGLPPTITEAKNNTNLTAQIPVDPLVTNLTSVYNDVICNPTIMAAAAKNQFTAHKAFLDTGLDGLGGDDWSEFAYFHNHLKYSLNVTDQVLNPSREGEGGDSFWGGIYDCEYFSATTWRTIDGGLNRLPYSFYPHVGAITTMDRMIERAEFMPETNQVQLSWKNSFTDVGFQNATYDYAMIAVPFTKVRSWRFPNTLFDPTLTDAISAVPYQAVCKVAIQFSTRFWEHFDLPIFGSCSTTSDIPGIGEICYPSYNLNATGPGVMLASYTQSDFGLRFASLTDEEHVQYVLNAMIEIHGDVAREQYTGRYNRRCWVLDPLESASWAVPAIGMHELYIPAYFKTENNMIFVGEHTSYTHAWIASALESGIRGSVQLLLELGLVDEAKEITNTFMARWISI</sequence>
<evidence type="ECO:0000313" key="3">
    <source>
        <dbReference type="EMBL" id="KAL2043981.1"/>
    </source>
</evidence>
<gene>
    <name evidence="3" type="ORF">N7G274_003501</name>
</gene>
<feature type="chain" id="PRO_5047049841" description="Amine oxidase domain-containing protein" evidence="1">
    <location>
        <begin position="22"/>
        <end position="700"/>
    </location>
</feature>
<accession>A0ABR4AGM2</accession>
<dbReference type="EMBL" id="JBEFKJ010000010">
    <property type="protein sequence ID" value="KAL2043981.1"/>
    <property type="molecule type" value="Genomic_DNA"/>
</dbReference>
<proteinExistence type="predicted"/>
<feature type="domain" description="Amine oxidase" evidence="2">
    <location>
        <begin position="188"/>
        <end position="676"/>
    </location>
</feature>
<organism evidence="3 4">
    <name type="scientific">Stereocaulon virgatum</name>
    <dbReference type="NCBI Taxonomy" id="373712"/>
    <lineage>
        <taxon>Eukaryota</taxon>
        <taxon>Fungi</taxon>
        <taxon>Dikarya</taxon>
        <taxon>Ascomycota</taxon>
        <taxon>Pezizomycotina</taxon>
        <taxon>Lecanoromycetes</taxon>
        <taxon>OSLEUM clade</taxon>
        <taxon>Lecanoromycetidae</taxon>
        <taxon>Lecanorales</taxon>
        <taxon>Lecanorineae</taxon>
        <taxon>Stereocaulaceae</taxon>
        <taxon>Stereocaulon</taxon>
    </lineage>
</organism>
<name>A0ABR4AGM2_9LECA</name>
<evidence type="ECO:0000256" key="1">
    <source>
        <dbReference type="SAM" id="SignalP"/>
    </source>
</evidence>
<dbReference type="Pfam" id="PF01593">
    <property type="entry name" value="Amino_oxidase"/>
    <property type="match status" value="1"/>
</dbReference>
<dbReference type="Gene3D" id="3.50.50.60">
    <property type="entry name" value="FAD/NAD(P)-binding domain"/>
    <property type="match status" value="1"/>
</dbReference>
<dbReference type="PANTHER" id="PTHR10742:SF382">
    <property type="entry name" value="AMINE OXIDASE DOMAIN-CONTAINING PROTEIN"/>
    <property type="match status" value="1"/>
</dbReference>
<evidence type="ECO:0000313" key="4">
    <source>
        <dbReference type="Proteomes" id="UP001590950"/>
    </source>
</evidence>
<evidence type="ECO:0000259" key="2">
    <source>
        <dbReference type="Pfam" id="PF01593"/>
    </source>
</evidence>
<comment type="caution">
    <text evidence="3">The sequence shown here is derived from an EMBL/GenBank/DDBJ whole genome shotgun (WGS) entry which is preliminary data.</text>
</comment>